<accession>A0A507AUK1</accession>
<dbReference type="AlphaFoldDB" id="A0A507AUK1"/>
<reference evidence="2 3" key="1">
    <citation type="submission" date="2019-06" db="EMBL/GenBank/DDBJ databases">
        <title>Draft genome sequence of the filamentous fungus Phialemoniopsis curvata isolated from diesel fuel.</title>
        <authorList>
            <person name="Varaljay V.A."/>
            <person name="Lyon W.J."/>
            <person name="Crouch A.L."/>
            <person name="Drake C.E."/>
            <person name="Hollomon J.M."/>
            <person name="Nadeau L.J."/>
            <person name="Nunn H.S."/>
            <person name="Stevenson B.S."/>
            <person name="Bojanowski C.L."/>
            <person name="Crookes-Goodson W.J."/>
        </authorList>
    </citation>
    <scope>NUCLEOTIDE SEQUENCE [LARGE SCALE GENOMIC DNA]</scope>
    <source>
        <strain evidence="2 3">D216</strain>
    </source>
</reference>
<gene>
    <name evidence="2" type="ORF">E0L32_010025</name>
</gene>
<comment type="caution">
    <text evidence="2">The sequence shown here is derived from an EMBL/GenBank/DDBJ whole genome shotgun (WGS) entry which is preliminary data.</text>
</comment>
<sequence length="678" mass="76762">MATMVSETQHIRVESNRSESVTLDLLNKAMNRQTELFADLSNDLDGIVSRNIRKELRQAFPDLSDARAGSSRKASHAVGTLERESRTEANTSDLQRPARQSRLESEWTSQWRKVSSTSTRRTFSRISLFGKIIITTTTTTYSGNVSLDVQKSQKEVSHTTVVYVPAFWMFGTGVILKYITGKLMGEISQPKPAFSMRTINVIPEKSEIVTACKALDLAAIRSLFDLGRASPFDVSEDGRNLLHYTIASNSTAYRWAPRAVAQEGLKKMVAIVDQFLDAGVDGGTLDDEDLSAIGALLDNFREDFELIEALSDDFQFLTHRVLRYAEQDPFCACSALIKVTREGDYGAESFPGSLGRWQDNIYYSYLVHPVILRAILSQSDWLLSWDERQLQELCNILPCSEVVGFGFCEWKETEKMRLKFLVISHAKELQSHLDSKTKLLRLLLDHGVFSTTAELGRSLYIDAIHTTIHSGGSAFSLLTEHDYYGKEPPWIRQKFQKLLHIRAFMLDTLTIILDALWSVSPKNDDPHWKEFAQHAQSHNLRILNVCMTALRNSKYQTSDTGFAIDSDSGGNDDRPNHQHTGDDEGWETEHSSSEEDGWETEEDWQEGYMLDKAVDRDHLDDRNMQMQRCEACQNDFDDSCWEHVLSRTQEPSKTVADHKQGHGTISKVFNAAKRVAGF</sequence>
<proteinExistence type="predicted"/>
<feature type="region of interest" description="Disordered" evidence="1">
    <location>
        <begin position="64"/>
        <end position="101"/>
    </location>
</feature>
<evidence type="ECO:0000313" key="2">
    <source>
        <dbReference type="EMBL" id="TPX08538.1"/>
    </source>
</evidence>
<keyword evidence="3" id="KW-1185">Reference proteome</keyword>
<dbReference type="GeneID" id="41977472"/>
<dbReference type="EMBL" id="SKBQ01000077">
    <property type="protein sequence ID" value="TPX08538.1"/>
    <property type="molecule type" value="Genomic_DNA"/>
</dbReference>
<feature type="compositionally biased region" description="Basic and acidic residues" evidence="1">
    <location>
        <begin position="571"/>
        <end position="593"/>
    </location>
</feature>
<evidence type="ECO:0000256" key="1">
    <source>
        <dbReference type="SAM" id="MobiDB-lite"/>
    </source>
</evidence>
<organism evidence="2 3">
    <name type="scientific">Thyridium curvatum</name>
    <dbReference type="NCBI Taxonomy" id="1093900"/>
    <lineage>
        <taxon>Eukaryota</taxon>
        <taxon>Fungi</taxon>
        <taxon>Dikarya</taxon>
        <taxon>Ascomycota</taxon>
        <taxon>Pezizomycotina</taxon>
        <taxon>Sordariomycetes</taxon>
        <taxon>Sordariomycetidae</taxon>
        <taxon>Thyridiales</taxon>
        <taxon>Thyridiaceae</taxon>
        <taxon>Thyridium</taxon>
    </lineage>
</organism>
<feature type="region of interest" description="Disordered" evidence="1">
    <location>
        <begin position="561"/>
        <end position="603"/>
    </location>
</feature>
<dbReference type="RefSeq" id="XP_030990249.1">
    <property type="nucleotide sequence ID" value="XM_031132598.1"/>
</dbReference>
<dbReference type="OrthoDB" id="539213at2759"/>
<dbReference type="Proteomes" id="UP000319257">
    <property type="component" value="Unassembled WGS sequence"/>
</dbReference>
<dbReference type="InParanoid" id="A0A507AUK1"/>
<protein>
    <submittedName>
        <fullName evidence="2">Uncharacterized protein</fullName>
    </submittedName>
</protein>
<evidence type="ECO:0000313" key="3">
    <source>
        <dbReference type="Proteomes" id="UP000319257"/>
    </source>
</evidence>
<feature type="compositionally biased region" description="Acidic residues" evidence="1">
    <location>
        <begin position="594"/>
        <end position="603"/>
    </location>
</feature>
<name>A0A507AUK1_9PEZI</name>